<proteinExistence type="predicted"/>
<keyword evidence="4" id="KW-1185">Reference proteome</keyword>
<gene>
    <name evidence="3" type="ORF">PHATRDRAFT_43416</name>
</gene>
<keyword evidence="2" id="KW-0677">Repeat</keyword>
<dbReference type="PANTHER" id="PTHR46093:SF18">
    <property type="entry name" value="FIBRONECTIN TYPE-III DOMAIN-CONTAINING PROTEIN"/>
    <property type="match status" value="1"/>
</dbReference>
<dbReference type="OMA" id="SANFCES"/>
<reference evidence="4" key="2">
    <citation type="submission" date="2008-08" db="EMBL/GenBank/DDBJ databases">
        <authorList>
            <consortium name="Diatom Consortium"/>
            <person name="Grigoriev I."/>
            <person name="Grimwood J."/>
            <person name="Kuo A."/>
            <person name="Otillar R.P."/>
            <person name="Salamov A."/>
            <person name="Detter J.C."/>
            <person name="Lindquist E."/>
            <person name="Shapiro H."/>
            <person name="Lucas S."/>
            <person name="Glavina del Rio T."/>
            <person name="Pitluck S."/>
            <person name="Rokhsar D."/>
            <person name="Bowler C."/>
        </authorList>
    </citation>
    <scope>GENOME REANNOTATION</scope>
    <source>
        <strain evidence="4">CCAP 1055/1</strain>
    </source>
</reference>
<dbReference type="EMBL" id="CM000606">
    <property type="protein sequence ID" value="EEC50739.1"/>
    <property type="molecule type" value="Genomic_DNA"/>
</dbReference>
<dbReference type="PaxDb" id="2850-Phatr43416"/>
<dbReference type="OrthoDB" id="432528at2759"/>
<dbReference type="KEGG" id="pti:PHATRDRAFT_43416"/>
<dbReference type="InterPro" id="IPR015915">
    <property type="entry name" value="Kelch-typ_b-propeller"/>
</dbReference>
<dbReference type="Gene3D" id="2.120.10.80">
    <property type="entry name" value="Kelch-type beta propeller"/>
    <property type="match status" value="2"/>
</dbReference>
<evidence type="ECO:0000256" key="2">
    <source>
        <dbReference type="ARBA" id="ARBA00022737"/>
    </source>
</evidence>
<keyword evidence="1" id="KW-0880">Kelch repeat</keyword>
<evidence type="ECO:0000313" key="4">
    <source>
        <dbReference type="Proteomes" id="UP000000759"/>
    </source>
</evidence>
<dbReference type="eggNOG" id="ENOG502S94H">
    <property type="taxonomic scope" value="Eukaryota"/>
</dbReference>
<dbReference type="Proteomes" id="UP000000759">
    <property type="component" value="Chromosome 2"/>
</dbReference>
<dbReference type="SUPFAM" id="SSF50965">
    <property type="entry name" value="Galactose oxidase, central domain"/>
    <property type="match status" value="1"/>
</dbReference>
<reference evidence="3 4" key="1">
    <citation type="journal article" date="2008" name="Nature">
        <title>The Phaeodactylum genome reveals the evolutionary history of diatom genomes.</title>
        <authorList>
            <person name="Bowler C."/>
            <person name="Allen A.E."/>
            <person name="Badger J.H."/>
            <person name="Grimwood J."/>
            <person name="Jabbari K."/>
            <person name="Kuo A."/>
            <person name="Maheswari U."/>
            <person name="Martens C."/>
            <person name="Maumus F."/>
            <person name="Otillar R.P."/>
            <person name="Rayko E."/>
            <person name="Salamov A."/>
            <person name="Vandepoele K."/>
            <person name="Beszteri B."/>
            <person name="Gruber A."/>
            <person name="Heijde M."/>
            <person name="Katinka M."/>
            <person name="Mock T."/>
            <person name="Valentin K."/>
            <person name="Verret F."/>
            <person name="Berges J.A."/>
            <person name="Brownlee C."/>
            <person name="Cadoret J.P."/>
            <person name="Chiovitti A."/>
            <person name="Choi C.J."/>
            <person name="Coesel S."/>
            <person name="De Martino A."/>
            <person name="Detter J.C."/>
            <person name="Durkin C."/>
            <person name="Falciatore A."/>
            <person name="Fournet J."/>
            <person name="Haruta M."/>
            <person name="Huysman M.J."/>
            <person name="Jenkins B.D."/>
            <person name="Jiroutova K."/>
            <person name="Jorgensen R.E."/>
            <person name="Joubert Y."/>
            <person name="Kaplan A."/>
            <person name="Kroger N."/>
            <person name="Kroth P.G."/>
            <person name="La Roche J."/>
            <person name="Lindquist E."/>
            <person name="Lommer M."/>
            <person name="Martin-Jezequel V."/>
            <person name="Lopez P.J."/>
            <person name="Lucas S."/>
            <person name="Mangogna M."/>
            <person name="McGinnis K."/>
            <person name="Medlin L.K."/>
            <person name="Montsant A."/>
            <person name="Oudot-Le Secq M.P."/>
            <person name="Napoli C."/>
            <person name="Obornik M."/>
            <person name="Parker M.S."/>
            <person name="Petit J.L."/>
            <person name="Porcel B.M."/>
            <person name="Poulsen N."/>
            <person name="Robison M."/>
            <person name="Rychlewski L."/>
            <person name="Rynearson T.A."/>
            <person name="Schmutz J."/>
            <person name="Shapiro H."/>
            <person name="Siaut M."/>
            <person name="Stanley M."/>
            <person name="Sussman M.R."/>
            <person name="Taylor A.R."/>
            <person name="Vardi A."/>
            <person name="von Dassow P."/>
            <person name="Vyverman W."/>
            <person name="Willis A."/>
            <person name="Wyrwicz L.S."/>
            <person name="Rokhsar D.S."/>
            <person name="Weissenbach J."/>
            <person name="Armbrust E.V."/>
            <person name="Green B.R."/>
            <person name="Van de Peer Y."/>
            <person name="Grigoriev I.V."/>
        </authorList>
    </citation>
    <scope>NUCLEOTIDE SEQUENCE [LARGE SCALE GENOMIC DNA]</scope>
    <source>
        <strain evidence="3 4">CCAP 1055/1</strain>
    </source>
</reference>
<dbReference type="RefSeq" id="XP_002177925.1">
    <property type="nucleotide sequence ID" value="XM_002177889.1"/>
</dbReference>
<dbReference type="InParanoid" id="B7FS61"/>
<evidence type="ECO:0008006" key="5">
    <source>
        <dbReference type="Google" id="ProtNLM"/>
    </source>
</evidence>
<dbReference type="InterPro" id="IPR011043">
    <property type="entry name" value="Gal_Oxase/kelch_b-propeller"/>
</dbReference>
<accession>B7FS61</accession>
<sequence length="577" mass="63459">MSSAVDLPEVAWEHISTFLSAPDVLSLLSTHRSLYSIGLNPSFWDLLTRREGAERQLLSETPGDKSRSPPAARAKRRFLRAAYCQSLPSVHWSAVRSHPKDPTAPSAREGHVSCVMGDKVVVTGGFTEDAAIYVRDLQHFKNGEWERIVPEGHPGFSYGSSLTALEEHRAVLFGGFLSGGYANETDRVAILTLLRNAEDGILNGSWEIKTVLPSCATLFPEQIQNWQLSCARAYHSATLLSNRYLFISGGMQTRGSILNPLLLDTLTWTWIDSHSITTGISPSPRFGHSVILDEARSRLVLFGGGNGSDLLRSGRDNSEVWELRMSTFWRRGLIESLPWDWRLLHRNHNEKSEDEDDGAENRDAGINMAAMNEDIANTLRPSEILVLGRCHISHRISRDTVLLAFGSGRPSTNGILAFDLMTNTFFRPAVSGSLPQRRFTLTSMFLPAQACIVVHGGFGPRHASSSVDMRILDLAPALKNKNFGFTLDPHGRSYLPVQDADMMVERSSQASSISGLLTMLNGLEPGARRLAAGQLLSQMQDNGRSNGRGAALLSMIVEGTARFAMDEEEDNSAEDAT</sequence>
<evidence type="ECO:0000313" key="3">
    <source>
        <dbReference type="EMBL" id="EEC50739.1"/>
    </source>
</evidence>
<dbReference type="HOGENOM" id="CLU_472902_0_0_1"/>
<dbReference type="PANTHER" id="PTHR46093">
    <property type="entry name" value="ACYL-COA-BINDING DOMAIN-CONTAINING PROTEIN 5"/>
    <property type="match status" value="1"/>
</dbReference>
<dbReference type="GeneID" id="7197142"/>
<dbReference type="CDD" id="cd09917">
    <property type="entry name" value="F-box_SF"/>
    <property type="match status" value="1"/>
</dbReference>
<protein>
    <recommendedName>
        <fullName evidence="5">F-box domain-containing protein</fullName>
    </recommendedName>
</protein>
<dbReference type="AlphaFoldDB" id="B7FS61"/>
<organism evidence="3 4">
    <name type="scientific">Phaeodactylum tricornutum (strain CCAP 1055/1)</name>
    <dbReference type="NCBI Taxonomy" id="556484"/>
    <lineage>
        <taxon>Eukaryota</taxon>
        <taxon>Sar</taxon>
        <taxon>Stramenopiles</taxon>
        <taxon>Ochrophyta</taxon>
        <taxon>Bacillariophyta</taxon>
        <taxon>Bacillariophyceae</taxon>
        <taxon>Bacillariophycidae</taxon>
        <taxon>Naviculales</taxon>
        <taxon>Phaeodactylaceae</taxon>
        <taxon>Phaeodactylum</taxon>
    </lineage>
</organism>
<name>B7FS61_PHATC</name>
<evidence type="ECO:0000256" key="1">
    <source>
        <dbReference type="ARBA" id="ARBA00022441"/>
    </source>
</evidence>